<feature type="compositionally biased region" description="Basic and acidic residues" evidence="9">
    <location>
        <begin position="410"/>
        <end position="421"/>
    </location>
</feature>
<evidence type="ECO:0000313" key="11">
    <source>
        <dbReference type="Proteomes" id="UP000695026"/>
    </source>
</evidence>
<feature type="compositionally biased region" description="Basic and acidic residues" evidence="9">
    <location>
        <begin position="189"/>
        <end position="199"/>
    </location>
</feature>
<evidence type="ECO:0000256" key="9">
    <source>
        <dbReference type="SAM" id="MobiDB-lite"/>
    </source>
</evidence>
<proteinExistence type="inferred from homology"/>
<evidence type="ECO:0000256" key="7">
    <source>
        <dbReference type="ARBA" id="ARBA00023306"/>
    </source>
</evidence>
<dbReference type="GO" id="GO:0000775">
    <property type="term" value="C:chromosome, centromeric region"/>
    <property type="evidence" value="ECO:0007669"/>
    <property type="project" value="UniProtKB-SubCell"/>
</dbReference>
<name>A0A9F5MY13_PYTBI</name>
<feature type="region of interest" description="Disordered" evidence="9">
    <location>
        <begin position="410"/>
        <end position="440"/>
    </location>
</feature>
<dbReference type="Pfam" id="PF07557">
    <property type="entry name" value="Shugoshin_C"/>
    <property type="match status" value="1"/>
</dbReference>
<dbReference type="AlphaFoldDB" id="A0A9F5MY13"/>
<gene>
    <name evidence="12" type="primary">SGO1</name>
</gene>
<dbReference type="InterPro" id="IPR038889">
    <property type="entry name" value="Shugoshin1/2"/>
</dbReference>
<sequence length="602" mass="68734">MARERCLKKSFKDSLEDIKERMKEKRNKKWARLGKANQVLPIKSKIVDNSSAQLKSFQANNHALALALEEEKSKMREAQDIILHLKKEYQSLKFQVYVLQRRLKLQQEKERAENRFMIVKKIISKVVQDLLNAANILDPINDVSTADFDTIQYTSELEECAPGSLKKHDFLTLLRHVLAVEVSKEDKDEMQDKVNRTDSDSISNFYDSTENIPPASQTDTGCQNYSCEDHLDSGSGIISVDEDRQIGYSVPRNVSTRRRYLRINPPNELFVSDVGIPEFSADLGKEDKTLSKTRNNNEKCDEISISQEDKHGINTDKRESDMQIESNATAFLEQSNFSNIGGLKTQKEKGQKRKLVTTRNVHRVSSKKGKHGNKQTGSKQKADTYISSNDAYDFVCEESVHRTPFRQNKQNEHVEDGHYTEEAEICSGESSVSEEDPNDSLYVPYSKKSKSKETLNTGTDVIPVCTRPRSKRIMCEQHDRNAEGKLRNTRTPESHLDEPREALQKHHHLSDITNVVSTSYQTRISHPAFSTAVKDTSHQRRRSTSYVSYKEPSLSGKLRRGDPFTDTSFLDSPIFKEKKGTKSKSLNKKLLSRYNEAFVGCH</sequence>
<dbReference type="GO" id="GO:0005634">
    <property type="term" value="C:nucleus"/>
    <property type="evidence" value="ECO:0007669"/>
    <property type="project" value="InterPro"/>
</dbReference>
<evidence type="ECO:0000256" key="2">
    <source>
        <dbReference type="ARBA" id="ARBA00010845"/>
    </source>
</evidence>
<evidence type="ECO:0000256" key="3">
    <source>
        <dbReference type="ARBA" id="ARBA00022454"/>
    </source>
</evidence>
<dbReference type="KEGG" id="pbi:103059005"/>
<dbReference type="OrthoDB" id="9901374at2759"/>
<dbReference type="GO" id="GO:0051301">
    <property type="term" value="P:cell division"/>
    <property type="evidence" value="ECO:0007669"/>
    <property type="project" value="UniProtKB-KW"/>
</dbReference>
<reference evidence="12" key="1">
    <citation type="submission" date="2025-08" db="UniProtKB">
        <authorList>
            <consortium name="RefSeq"/>
        </authorList>
    </citation>
    <scope>IDENTIFICATION</scope>
    <source>
        <tissue evidence="12">Liver</tissue>
    </source>
</reference>
<dbReference type="Gene3D" id="1.20.5.730">
    <property type="entry name" value="Single helix bin"/>
    <property type="match status" value="1"/>
</dbReference>
<keyword evidence="3" id="KW-0158">Chromosome</keyword>
<accession>A0A9F5MY13</accession>
<keyword evidence="6" id="KW-0175">Coiled coil</keyword>
<keyword evidence="4" id="KW-0132">Cell division</keyword>
<dbReference type="PANTHER" id="PTHR21577:SF3">
    <property type="entry name" value="SHUGOSHIN 1-RELATED"/>
    <property type="match status" value="1"/>
</dbReference>
<dbReference type="GeneID" id="103059005"/>
<dbReference type="RefSeq" id="XP_025020963.1">
    <property type="nucleotide sequence ID" value="XM_025165195.1"/>
</dbReference>
<dbReference type="PANTHER" id="PTHR21577">
    <property type="entry name" value="SHUGOSHIN"/>
    <property type="match status" value="1"/>
</dbReference>
<protein>
    <submittedName>
        <fullName evidence="12">Shugoshin 1</fullName>
    </submittedName>
</protein>
<feature type="domain" description="Shugoshin C-terminal" evidence="10">
    <location>
        <begin position="540"/>
        <end position="560"/>
    </location>
</feature>
<evidence type="ECO:0000256" key="6">
    <source>
        <dbReference type="ARBA" id="ARBA00023054"/>
    </source>
</evidence>
<keyword evidence="11" id="KW-1185">Reference proteome</keyword>
<evidence type="ECO:0000256" key="8">
    <source>
        <dbReference type="ARBA" id="ARBA00023328"/>
    </source>
</evidence>
<feature type="region of interest" description="Disordered" evidence="9">
    <location>
        <begin position="341"/>
        <end position="382"/>
    </location>
</feature>
<evidence type="ECO:0000259" key="10">
    <source>
        <dbReference type="Pfam" id="PF07557"/>
    </source>
</evidence>
<evidence type="ECO:0000256" key="5">
    <source>
        <dbReference type="ARBA" id="ARBA00022829"/>
    </source>
</evidence>
<dbReference type="GO" id="GO:0045132">
    <property type="term" value="P:meiotic chromosome segregation"/>
    <property type="evidence" value="ECO:0007669"/>
    <property type="project" value="InterPro"/>
</dbReference>
<dbReference type="InterPro" id="IPR011515">
    <property type="entry name" value="Shugoshin_C"/>
</dbReference>
<evidence type="ECO:0000256" key="1">
    <source>
        <dbReference type="ARBA" id="ARBA00004584"/>
    </source>
</evidence>
<feature type="region of interest" description="Disordered" evidence="9">
    <location>
        <begin position="531"/>
        <end position="560"/>
    </location>
</feature>
<feature type="region of interest" description="Disordered" evidence="9">
    <location>
        <begin position="189"/>
        <end position="221"/>
    </location>
</feature>
<evidence type="ECO:0000256" key="4">
    <source>
        <dbReference type="ARBA" id="ARBA00022618"/>
    </source>
</evidence>
<feature type="compositionally biased region" description="Basic residues" evidence="9">
    <location>
        <begin position="350"/>
        <end position="373"/>
    </location>
</feature>
<dbReference type="Proteomes" id="UP000695026">
    <property type="component" value="Unplaced"/>
</dbReference>
<organism evidence="11 12">
    <name type="scientific">Python bivittatus</name>
    <name type="common">Burmese python</name>
    <name type="synonym">Python molurus bivittatus</name>
    <dbReference type="NCBI Taxonomy" id="176946"/>
    <lineage>
        <taxon>Eukaryota</taxon>
        <taxon>Metazoa</taxon>
        <taxon>Chordata</taxon>
        <taxon>Craniata</taxon>
        <taxon>Vertebrata</taxon>
        <taxon>Euteleostomi</taxon>
        <taxon>Lepidosauria</taxon>
        <taxon>Squamata</taxon>
        <taxon>Bifurcata</taxon>
        <taxon>Unidentata</taxon>
        <taxon>Episquamata</taxon>
        <taxon>Toxicofera</taxon>
        <taxon>Serpentes</taxon>
        <taxon>Henophidia</taxon>
        <taxon>Pythonidae</taxon>
        <taxon>Python</taxon>
    </lineage>
</organism>
<keyword evidence="8" id="KW-0137">Centromere</keyword>
<keyword evidence="7" id="KW-0131">Cell cycle</keyword>
<feature type="compositionally biased region" description="Polar residues" evidence="9">
    <location>
        <begin position="200"/>
        <end position="221"/>
    </location>
</feature>
<evidence type="ECO:0000313" key="12">
    <source>
        <dbReference type="RefSeq" id="XP_025020963.1"/>
    </source>
</evidence>
<comment type="subcellular location">
    <subcellularLocation>
        <location evidence="1">Chromosome</location>
        <location evidence="1">Centromere</location>
    </subcellularLocation>
</comment>
<comment type="similarity">
    <text evidence="2">Belongs to the shugoshin family.</text>
</comment>
<keyword evidence="5" id="KW-0159">Chromosome partition</keyword>
<dbReference type="CTD" id="151648"/>